<comment type="caution">
    <text evidence="6">The sequence shown here is derived from an EMBL/GenBank/DDBJ whole genome shotgun (WGS) entry which is preliminary data.</text>
</comment>
<dbReference type="SUPFAM" id="SSF46785">
    <property type="entry name" value="Winged helix' DNA-binding domain"/>
    <property type="match status" value="1"/>
</dbReference>
<dbReference type="Gene3D" id="3.30.450.40">
    <property type="match status" value="1"/>
</dbReference>
<keyword evidence="3" id="KW-0804">Transcription</keyword>
<dbReference type="GO" id="GO:0045892">
    <property type="term" value="P:negative regulation of DNA-templated transcription"/>
    <property type="evidence" value="ECO:0007669"/>
    <property type="project" value="TreeGrafter"/>
</dbReference>
<dbReference type="PROSITE" id="PS51077">
    <property type="entry name" value="HTH_ICLR"/>
    <property type="match status" value="1"/>
</dbReference>
<dbReference type="SUPFAM" id="SSF55781">
    <property type="entry name" value="GAF domain-like"/>
    <property type="match status" value="1"/>
</dbReference>
<dbReference type="Proteomes" id="UP000004816">
    <property type="component" value="Unassembled WGS sequence"/>
</dbReference>
<gene>
    <name evidence="6" type="ORF">HMPREF9336_02631</name>
</gene>
<dbReference type="PANTHER" id="PTHR30136">
    <property type="entry name" value="HELIX-TURN-HELIX TRANSCRIPTIONAL REGULATOR, ICLR FAMILY"/>
    <property type="match status" value="1"/>
</dbReference>
<dbReference type="eggNOG" id="COG1414">
    <property type="taxonomic scope" value="Bacteria"/>
</dbReference>
<dbReference type="InterPro" id="IPR050707">
    <property type="entry name" value="HTH_MetabolicPath_Reg"/>
</dbReference>
<accession>E5XT09</accession>
<dbReference type="Pfam" id="PF01614">
    <property type="entry name" value="IclR_C"/>
    <property type="match status" value="1"/>
</dbReference>
<dbReference type="GO" id="GO:0003677">
    <property type="term" value="F:DNA binding"/>
    <property type="evidence" value="ECO:0007669"/>
    <property type="project" value="UniProtKB-KW"/>
</dbReference>
<dbReference type="InterPro" id="IPR036388">
    <property type="entry name" value="WH-like_DNA-bd_sf"/>
</dbReference>
<name>E5XT09_SEGRC</name>
<feature type="domain" description="HTH iclR-type" evidence="4">
    <location>
        <begin position="18"/>
        <end position="77"/>
    </location>
</feature>
<dbReference type="PANTHER" id="PTHR30136:SF39">
    <property type="entry name" value="TRANSCRIPTIONAL REGULATORY PROTEIN"/>
    <property type="match status" value="1"/>
</dbReference>
<evidence type="ECO:0000256" key="3">
    <source>
        <dbReference type="ARBA" id="ARBA00023163"/>
    </source>
</evidence>
<evidence type="ECO:0008006" key="8">
    <source>
        <dbReference type="Google" id="ProtNLM"/>
    </source>
</evidence>
<evidence type="ECO:0000313" key="7">
    <source>
        <dbReference type="Proteomes" id="UP000004816"/>
    </source>
</evidence>
<evidence type="ECO:0000256" key="2">
    <source>
        <dbReference type="ARBA" id="ARBA00023125"/>
    </source>
</evidence>
<dbReference type="EMBL" id="ACZI02000002">
    <property type="protein sequence ID" value="EFV12503.2"/>
    <property type="molecule type" value="Genomic_DNA"/>
</dbReference>
<evidence type="ECO:0000313" key="6">
    <source>
        <dbReference type="EMBL" id="EFV12503.2"/>
    </source>
</evidence>
<dbReference type="GO" id="GO:0003700">
    <property type="term" value="F:DNA-binding transcription factor activity"/>
    <property type="evidence" value="ECO:0007669"/>
    <property type="project" value="TreeGrafter"/>
</dbReference>
<dbReference type="STRING" id="679197.HMPREF9336_02631"/>
<sequence length="240" mass="25186">MDNDSRGQNIPETGSSGIGVLDKSVLVLHALRQGPASLAELTARTGLPRATAHRLAQALHTHRLLAKDAEGRFALGPGLHELAAHAADPLAEAAARALPALRETVGESVQLYRREGDHRVCLASAEPASGLRDSVPVGARLPLTAGSGAQVLLAWESAELRAPLLRSAAFDEATLALVRERGWAHTTGEREPGVASVSVPVWSDDRASVRAALCVSGPAERISAREPEQWARLLASSALA</sequence>
<keyword evidence="2" id="KW-0238">DNA-binding</keyword>
<dbReference type="InterPro" id="IPR036390">
    <property type="entry name" value="WH_DNA-bd_sf"/>
</dbReference>
<evidence type="ECO:0000256" key="1">
    <source>
        <dbReference type="ARBA" id="ARBA00023015"/>
    </source>
</evidence>
<proteinExistence type="predicted"/>
<dbReference type="RefSeq" id="WP_021030399.1">
    <property type="nucleotide sequence ID" value="NZ_KI391953.1"/>
</dbReference>
<protein>
    <recommendedName>
        <fullName evidence="8">IclR family transcriptional regulator</fullName>
    </recommendedName>
</protein>
<feature type="domain" description="IclR-ED" evidence="5">
    <location>
        <begin position="78"/>
        <end position="240"/>
    </location>
</feature>
<dbReference type="AlphaFoldDB" id="E5XT09"/>
<dbReference type="InterPro" id="IPR029016">
    <property type="entry name" value="GAF-like_dom_sf"/>
</dbReference>
<dbReference type="Pfam" id="PF09339">
    <property type="entry name" value="HTH_IclR"/>
    <property type="match status" value="1"/>
</dbReference>
<dbReference type="InterPro" id="IPR014757">
    <property type="entry name" value="Tscrpt_reg_IclR_C"/>
</dbReference>
<dbReference type="HOGENOM" id="CLU_062618_4_1_11"/>
<dbReference type="Gene3D" id="1.10.10.10">
    <property type="entry name" value="Winged helix-like DNA-binding domain superfamily/Winged helix DNA-binding domain"/>
    <property type="match status" value="1"/>
</dbReference>
<reference evidence="6 7" key="1">
    <citation type="journal article" date="2011" name="Stand. Genomic Sci.">
        <title>High quality draft genome sequence of Segniliparus rugosus CDC 945(T)= (ATCC BAA-974(T)).</title>
        <authorList>
            <person name="Earl A.M."/>
            <person name="Desjardins C.A."/>
            <person name="Fitzgerald M.G."/>
            <person name="Arachchi H.M."/>
            <person name="Zeng Q."/>
            <person name="Mehta T."/>
            <person name="Griggs A."/>
            <person name="Birren B.W."/>
            <person name="Toney N.C."/>
            <person name="Carr J."/>
            <person name="Posey J."/>
            <person name="Butler W.R."/>
        </authorList>
    </citation>
    <scope>NUCLEOTIDE SEQUENCE [LARGE SCALE GENOMIC DNA]</scope>
    <source>
        <strain evidence="7">ATCC BAA-974 / DSM 45345 / CCUG 50838 / CIP 108380 / JCM 13579 / CDC 945</strain>
    </source>
</reference>
<dbReference type="SMART" id="SM00346">
    <property type="entry name" value="HTH_ICLR"/>
    <property type="match status" value="1"/>
</dbReference>
<organism evidence="6 7">
    <name type="scientific">Segniliparus rugosus (strain ATCC BAA-974 / DSM 45345 / CCUG 50838 / CIP 108380 / JCM 13579 / CDC 945)</name>
    <dbReference type="NCBI Taxonomy" id="679197"/>
    <lineage>
        <taxon>Bacteria</taxon>
        <taxon>Bacillati</taxon>
        <taxon>Actinomycetota</taxon>
        <taxon>Actinomycetes</taxon>
        <taxon>Mycobacteriales</taxon>
        <taxon>Segniliparaceae</taxon>
        <taxon>Segniliparus</taxon>
    </lineage>
</organism>
<dbReference type="OrthoDB" id="4319317at2"/>
<keyword evidence="7" id="KW-1185">Reference proteome</keyword>
<keyword evidence="1" id="KW-0805">Transcription regulation</keyword>
<dbReference type="InterPro" id="IPR005471">
    <property type="entry name" value="Tscrpt_reg_IclR_N"/>
</dbReference>
<evidence type="ECO:0000259" key="4">
    <source>
        <dbReference type="PROSITE" id="PS51077"/>
    </source>
</evidence>
<evidence type="ECO:0000259" key="5">
    <source>
        <dbReference type="PROSITE" id="PS51078"/>
    </source>
</evidence>
<dbReference type="PROSITE" id="PS51078">
    <property type="entry name" value="ICLR_ED"/>
    <property type="match status" value="1"/>
</dbReference>